<keyword evidence="3 6" id="KW-0443">Lipid metabolism</keyword>
<name>A0A8H2DQN3_ORBOL</name>
<dbReference type="SMART" id="SM00248">
    <property type="entry name" value="ANK"/>
    <property type="match status" value="3"/>
</dbReference>
<feature type="active site" description="Nucleophile" evidence="6">
    <location>
        <position position="57"/>
    </location>
</feature>
<feature type="active site" description="Proton acceptor" evidence="6">
    <location>
        <position position="226"/>
    </location>
</feature>
<dbReference type="SUPFAM" id="SSF52540">
    <property type="entry name" value="P-loop containing nucleoside triphosphate hydrolases"/>
    <property type="match status" value="1"/>
</dbReference>
<feature type="short sequence motif" description="GXGXXG" evidence="6">
    <location>
        <begin position="15"/>
        <end position="20"/>
    </location>
</feature>
<dbReference type="Proteomes" id="UP000297595">
    <property type="component" value="Unassembled WGS sequence"/>
</dbReference>
<protein>
    <recommendedName>
        <fullName evidence="1">phospholipase A2</fullName>
        <ecNumber evidence="1">3.1.1.4</ecNumber>
    </recommendedName>
</protein>
<dbReference type="EMBL" id="SOZJ01000008">
    <property type="protein sequence ID" value="TGJ63102.1"/>
    <property type="molecule type" value="Genomic_DNA"/>
</dbReference>
<proteinExistence type="predicted"/>
<dbReference type="GO" id="GO:0046486">
    <property type="term" value="P:glycerolipid metabolic process"/>
    <property type="evidence" value="ECO:0007669"/>
    <property type="project" value="UniProtKB-ARBA"/>
</dbReference>
<keyword evidence="2" id="KW-0677">Repeat</keyword>
<dbReference type="Gene3D" id="3.40.1090.10">
    <property type="entry name" value="Cytosolic phospholipase A2 catalytic domain"/>
    <property type="match status" value="1"/>
</dbReference>
<dbReference type="InterPro" id="IPR056884">
    <property type="entry name" value="NPHP3-like_N"/>
</dbReference>
<dbReference type="GO" id="GO:0016042">
    <property type="term" value="P:lipid catabolic process"/>
    <property type="evidence" value="ECO:0007669"/>
    <property type="project" value="UniProtKB-UniRule"/>
</dbReference>
<keyword evidence="5" id="KW-0040">ANK repeat</keyword>
<keyword evidence="6" id="KW-0442">Lipid degradation</keyword>
<dbReference type="EC" id="3.1.1.4" evidence="1"/>
<dbReference type="PANTHER" id="PTHR10039:SF16">
    <property type="entry name" value="GPI INOSITOL-DEACYLASE"/>
    <property type="match status" value="1"/>
</dbReference>
<evidence type="ECO:0000259" key="7">
    <source>
        <dbReference type="PROSITE" id="PS51635"/>
    </source>
</evidence>
<feature type="short sequence motif" description="GXSXG" evidence="6">
    <location>
        <begin position="55"/>
        <end position="59"/>
    </location>
</feature>
<evidence type="ECO:0000256" key="2">
    <source>
        <dbReference type="ARBA" id="ARBA00022737"/>
    </source>
</evidence>
<dbReference type="SUPFAM" id="SSF52151">
    <property type="entry name" value="FabD/lysophospholipase-like"/>
    <property type="match status" value="1"/>
</dbReference>
<comment type="catalytic activity">
    <reaction evidence="4">
        <text>a 1,2-diacyl-sn-glycero-3-phosphocholine + H2O = a 1-acyl-sn-glycero-3-phosphocholine + a fatty acid + H(+)</text>
        <dbReference type="Rhea" id="RHEA:15801"/>
        <dbReference type="ChEBI" id="CHEBI:15377"/>
        <dbReference type="ChEBI" id="CHEBI:15378"/>
        <dbReference type="ChEBI" id="CHEBI:28868"/>
        <dbReference type="ChEBI" id="CHEBI:57643"/>
        <dbReference type="ChEBI" id="CHEBI:58168"/>
        <dbReference type="EC" id="3.1.1.4"/>
    </reaction>
    <physiologicalReaction direction="left-to-right" evidence="4">
        <dbReference type="Rhea" id="RHEA:15802"/>
    </physiologicalReaction>
</comment>
<feature type="domain" description="PNPLA" evidence="7">
    <location>
        <begin position="11"/>
        <end position="239"/>
    </location>
</feature>
<evidence type="ECO:0000313" key="9">
    <source>
        <dbReference type="Proteomes" id="UP000297595"/>
    </source>
</evidence>
<dbReference type="PROSITE" id="PS50088">
    <property type="entry name" value="ANK_REPEAT"/>
    <property type="match status" value="1"/>
</dbReference>
<evidence type="ECO:0000256" key="5">
    <source>
        <dbReference type="PROSITE-ProRule" id="PRU00023"/>
    </source>
</evidence>
<reference evidence="8 9" key="1">
    <citation type="submission" date="2019-03" db="EMBL/GenBank/DDBJ databases">
        <title>Nematode-trapping fungi genome.</title>
        <authorList>
            <person name="Vidal-Diez De Ulzurrun G."/>
        </authorList>
    </citation>
    <scope>NUCLEOTIDE SEQUENCE [LARGE SCALE GENOMIC DNA]</scope>
    <source>
        <strain evidence="8 9">TWF154</strain>
    </source>
</reference>
<dbReference type="Pfam" id="PF24883">
    <property type="entry name" value="NPHP3_N"/>
    <property type="match status" value="1"/>
</dbReference>
<dbReference type="InterPro" id="IPR002110">
    <property type="entry name" value="Ankyrin_rpt"/>
</dbReference>
<gene>
    <name evidence="8" type="ORF">EYR41_011048</name>
</gene>
<dbReference type="InterPro" id="IPR002641">
    <property type="entry name" value="PNPLA_dom"/>
</dbReference>
<dbReference type="InterPro" id="IPR036770">
    <property type="entry name" value="Ankyrin_rpt-contain_sf"/>
</dbReference>
<dbReference type="SUPFAM" id="SSF48403">
    <property type="entry name" value="Ankyrin repeat"/>
    <property type="match status" value="1"/>
</dbReference>
<dbReference type="GO" id="GO:0004623">
    <property type="term" value="F:phospholipase A2 activity"/>
    <property type="evidence" value="ECO:0007669"/>
    <property type="project" value="UniProtKB-EC"/>
</dbReference>
<dbReference type="PROSITE" id="PS51635">
    <property type="entry name" value="PNPLA"/>
    <property type="match status" value="1"/>
</dbReference>
<evidence type="ECO:0000256" key="4">
    <source>
        <dbReference type="ARBA" id="ARBA00023422"/>
    </source>
</evidence>
<evidence type="ECO:0000256" key="6">
    <source>
        <dbReference type="PROSITE-ProRule" id="PRU01161"/>
    </source>
</evidence>
<feature type="short sequence motif" description="DGA/G" evidence="6">
    <location>
        <begin position="226"/>
        <end position="228"/>
    </location>
</feature>
<dbReference type="InterPro" id="IPR027417">
    <property type="entry name" value="P-loop_NTPase"/>
</dbReference>
<dbReference type="InterPro" id="IPR016035">
    <property type="entry name" value="Acyl_Trfase/lysoPLipase"/>
</dbReference>
<organism evidence="8 9">
    <name type="scientific">Orbilia oligospora</name>
    <name type="common">Nematode-trapping fungus</name>
    <name type="synonym">Arthrobotrys oligospora</name>
    <dbReference type="NCBI Taxonomy" id="2813651"/>
    <lineage>
        <taxon>Eukaryota</taxon>
        <taxon>Fungi</taxon>
        <taxon>Dikarya</taxon>
        <taxon>Ascomycota</taxon>
        <taxon>Pezizomycotina</taxon>
        <taxon>Orbiliomycetes</taxon>
        <taxon>Orbiliales</taxon>
        <taxon>Orbiliaceae</taxon>
        <taxon>Orbilia</taxon>
    </lineage>
</organism>
<dbReference type="Pfam" id="PF01734">
    <property type="entry name" value="Patatin"/>
    <property type="match status" value="1"/>
</dbReference>
<keyword evidence="6" id="KW-0378">Hydrolase</keyword>
<accession>A0A8H2DQN3</accession>
<dbReference type="Gene3D" id="1.25.40.20">
    <property type="entry name" value="Ankyrin repeat-containing domain"/>
    <property type="match status" value="1"/>
</dbReference>
<dbReference type="PANTHER" id="PTHR10039">
    <property type="entry name" value="AMELOGENIN"/>
    <property type="match status" value="1"/>
</dbReference>
<dbReference type="CDD" id="cd07216">
    <property type="entry name" value="Pat17_PNPLA8_PNPLA9_like3"/>
    <property type="match status" value="1"/>
</dbReference>
<dbReference type="Gene3D" id="3.40.50.300">
    <property type="entry name" value="P-loop containing nucleotide triphosphate hydrolases"/>
    <property type="match status" value="1"/>
</dbReference>
<feature type="repeat" description="ANK" evidence="5">
    <location>
        <begin position="1542"/>
        <end position="1574"/>
    </location>
</feature>
<sequence length="1694" mass="191758">MAVANRRLHLLSLDGGGIRGLSSLIVLSDFMKRLNRSRPKDDQLEPWQLFDLIGGTSTGGLIAIMLGRLRMSIDECIADWVELSKKIFQPKHRKFNLLRVVDFLKANGRFDAEILEAGIKEIIKKRLSRRYGAAEEEGGEEGTEALEETLLLDQDQDDDESKVFVCAIKGEDKMPVFLRSYDNEKQSDHYSADIKIWEACRATSAATTFFDRFERTSQGVRQTFVDGAFAYNNPVSRVYQEAIDLWGDKESLLISIGTGDKPDSSMTGGLKSLLAGIVDIVLATDKEDREFKEEHLDLIDAGLFYRFNVPGIARIGIEEYKKLDEISAVTKSHLSRPDTNRSMKFCVTKAVEVVELEPQEDSETEISAYNPDRQEVGALLRNIYRHTYAYSEYLESIPTRLDGTGEWLFNNQEYRAWRDLDEHMVLWVTANPGCGKTVTAKEAVKRLDKPENGSRAFYFFFKSGNMNQTEWRHAICSLLYQLIFRENKLSRTIFPEYHAKGDPLFAEVNALWKLFLLVLLDAKTLYGRVFCIIDALDEGESDTQDLIIQHLGRLTATEGVKFLVTSRPSINIQRKNQSPSVLRIKGENGLISLTSDISIMIDREVKNLLEEYCLPIQSCRLLAEKLKARSGETFLWVSLVFKVLRGPGNTSMAWKSILRKLDEMPKDLKQLYEYALSRSPDIGDTKKVLCIILAAYRPLSLGELNILLRIDGAETVADLDMFLEPESQIEFVVRSLCGIFIYIADSKVHLIHETARDFLLGLEVSEKSDSKLKITLVDSHEIMAYACIAYLRIPGYQEYKGGILSSYAARHCMDHNLESREIKDGPGIDVFCKYDLGTPRKVDTMIAEICDPGKSNNIYFNICYQSQSLWDGRSTAAIVGLICGSNCRGRIVDGGSLLTTLIKGRDAIGTSLFFRYLDTPLLENYFREALDREMNTSERIFRRKLSIDRYIAGSITDVFQSGELTPKKAIDTLRGLIGKWRWITNKAIPDFVWGQVYSCGYPGGQGTFQKKNLLRWAVLISCQGHLGYDISRILQMQSFDRSLYKGMIQTILSLDLVVSEPSEPDPFIESNLDLILCHLRKDLGGDVCEEILNEVWAKAYDGGRHEAFQYLTKHNSIQYLATKGLDHPWLAAMRRGRHDSARYFREQGARYQFTTLLHDTSYGDGMETWFDNILKLRIKQYLSGISLSDVVSINEAHEILWAIFALVTGSLASRFRSEQETLGPDLKSRERDPRSGNSRVYHEKILLRNVRRVRCLERLLPGVTWGGSDAAGTNFRSWLRNDPLTRLLAFCPTWIRNYYGKENWDWLSYAEWGFDRGLNESDRHTIGILELTLRNRDTNILDYQIESLDLKDTTEAQLLTLAVILSCRPGICGVILRQTIPHLEVDAFFCYSPSHTCRDLYICARALLKRQCRGSISGKVEEIPQLENSIRDFIHALAFGPTPFYLNPLGLAVRLQHYEAMGLLASHGADPWIEAIQLYQGDKIQGLSAMACATRNDLQTKSSISGPAPQDQKDEPEHIFLATANAIGVDLQVDFDKPGNLTGKTLLHYAIEHSNESVVKILLDLGANTSVVDNEMRTALHVAVTVNPSEQSLGILSKIIERDRGKSPKKLDNKGRTPYELAKSVNAHNNEYWAKISGPLEIAEMMSSSSIQRSWESSVERVANSQPVEGKVDDWMEFPDTDIWEEDTEDSSSD</sequence>
<dbReference type="PROSITE" id="PS50297">
    <property type="entry name" value="ANK_REP_REGION"/>
    <property type="match status" value="1"/>
</dbReference>
<dbReference type="Pfam" id="PF22939">
    <property type="entry name" value="WHD_GPIID"/>
    <property type="match status" value="1"/>
</dbReference>
<comment type="caution">
    <text evidence="8">The sequence shown here is derived from an EMBL/GenBank/DDBJ whole genome shotgun (WGS) entry which is preliminary data.</text>
</comment>
<evidence type="ECO:0000313" key="8">
    <source>
        <dbReference type="EMBL" id="TGJ63102.1"/>
    </source>
</evidence>
<dbReference type="InterPro" id="IPR054471">
    <property type="entry name" value="GPIID_WHD"/>
</dbReference>
<evidence type="ECO:0000256" key="3">
    <source>
        <dbReference type="ARBA" id="ARBA00023098"/>
    </source>
</evidence>
<dbReference type="Pfam" id="PF12796">
    <property type="entry name" value="Ank_2"/>
    <property type="match status" value="1"/>
</dbReference>
<evidence type="ECO:0000256" key="1">
    <source>
        <dbReference type="ARBA" id="ARBA00013278"/>
    </source>
</evidence>